<proteinExistence type="inferred from homology"/>
<dbReference type="GeneID" id="85356016"/>
<evidence type="ECO:0000256" key="7">
    <source>
        <dbReference type="PROSITE-ProRule" id="PRU00453"/>
    </source>
</evidence>
<dbReference type="InterPro" id="IPR057721">
    <property type="entry name" value="BCD1_alpha/beta"/>
</dbReference>
<dbReference type="GO" id="GO:0005634">
    <property type="term" value="C:nucleus"/>
    <property type="evidence" value="ECO:0007669"/>
    <property type="project" value="TreeGrafter"/>
</dbReference>
<dbReference type="GO" id="GO:0000463">
    <property type="term" value="P:maturation of LSU-rRNA from tricistronic rRNA transcript (SSU-rRNA, 5.8S rRNA, LSU-rRNA)"/>
    <property type="evidence" value="ECO:0007669"/>
    <property type="project" value="TreeGrafter"/>
</dbReference>
<comment type="similarity">
    <text evidence="6">Belongs to the BCD1 family.</text>
</comment>
<gene>
    <name evidence="10" type="ORF">EV420DRAFT_1527756</name>
</gene>
<dbReference type="CDD" id="cd23023">
    <property type="entry name" value="zf-HIT_BCD1"/>
    <property type="match status" value="1"/>
</dbReference>
<comment type="function">
    <text evidence="5">Required for box C/D snoRNAs accumulation involved in snoRNA processing, snoRNA transport to the nucleolus and ribosome biogenesis.</text>
</comment>
<keyword evidence="4" id="KW-0862">Zinc</keyword>
<dbReference type="Proteomes" id="UP001175211">
    <property type="component" value="Unassembled WGS sequence"/>
</dbReference>
<dbReference type="PANTHER" id="PTHR13483">
    <property type="entry name" value="BOX C_D SNORNA PROTEIN 1-RELATED"/>
    <property type="match status" value="1"/>
</dbReference>
<evidence type="ECO:0000256" key="8">
    <source>
        <dbReference type="SAM" id="MobiDB-lite"/>
    </source>
</evidence>
<dbReference type="PROSITE" id="PS51083">
    <property type="entry name" value="ZF_HIT"/>
    <property type="match status" value="1"/>
</dbReference>
<evidence type="ECO:0000256" key="4">
    <source>
        <dbReference type="ARBA" id="ARBA00022833"/>
    </source>
</evidence>
<feature type="region of interest" description="Disordered" evidence="8">
    <location>
        <begin position="236"/>
        <end position="290"/>
    </location>
</feature>
<evidence type="ECO:0000256" key="6">
    <source>
        <dbReference type="ARBA" id="ARBA00049654"/>
    </source>
</evidence>
<name>A0AA39TPF5_ARMTA</name>
<dbReference type="PANTHER" id="PTHR13483:SF3">
    <property type="entry name" value="BOX C_D SNORNA PROTEIN 1"/>
    <property type="match status" value="1"/>
</dbReference>
<evidence type="ECO:0000256" key="5">
    <source>
        <dbReference type="ARBA" id="ARBA00049598"/>
    </source>
</evidence>
<evidence type="ECO:0000256" key="2">
    <source>
        <dbReference type="ARBA" id="ARBA00022723"/>
    </source>
</evidence>
<dbReference type="GO" id="GO:0048254">
    <property type="term" value="P:snoRNA localization"/>
    <property type="evidence" value="ECO:0007669"/>
    <property type="project" value="TreeGrafter"/>
</dbReference>
<comment type="caution">
    <text evidence="10">The sequence shown here is derived from an EMBL/GenBank/DDBJ whole genome shotgun (WGS) entry which is preliminary data.</text>
</comment>
<sequence>MASVASSSASKVCPVCNANPTKYTCPGCETPTCSLPCSKAHKERTRCTGQRNKVKYIPMNRYGWGEMMRDYTYLEDVGRKTCEWSKDVSGYGGWKGKGKSRGGKREALQIYLETLGITMELLPMGMSRRKLNQSTLDSRTQTVYLTIEVKKHTSSTIHSTTLTHRHKLDTVLSDIIDIHPSSWCVLRGQNESIDRSKTLEEVLKGATFVEYPTFDVWEEKPKKMAVGALKGILGGYGSEDEGEPIKNVAREGGMAALGDYDSSSSEGSDEDSKAEVDWGDSEVDEETVTS</sequence>
<dbReference type="Pfam" id="PF04438">
    <property type="entry name" value="zf-HIT"/>
    <property type="match status" value="1"/>
</dbReference>
<evidence type="ECO:0000256" key="1">
    <source>
        <dbReference type="ARBA" id="ARBA00022553"/>
    </source>
</evidence>
<dbReference type="GO" id="GO:0070761">
    <property type="term" value="C:pre-snoRNP complex"/>
    <property type="evidence" value="ECO:0007669"/>
    <property type="project" value="TreeGrafter"/>
</dbReference>
<dbReference type="AlphaFoldDB" id="A0AA39TPF5"/>
<dbReference type="GO" id="GO:0008270">
    <property type="term" value="F:zinc ion binding"/>
    <property type="evidence" value="ECO:0007669"/>
    <property type="project" value="UniProtKB-UniRule"/>
</dbReference>
<reference evidence="10" key="1">
    <citation type="submission" date="2023-06" db="EMBL/GenBank/DDBJ databases">
        <authorList>
            <consortium name="Lawrence Berkeley National Laboratory"/>
            <person name="Ahrendt S."/>
            <person name="Sahu N."/>
            <person name="Indic B."/>
            <person name="Wong-Bajracharya J."/>
            <person name="Merenyi Z."/>
            <person name="Ke H.-M."/>
            <person name="Monk M."/>
            <person name="Kocsube S."/>
            <person name="Drula E."/>
            <person name="Lipzen A."/>
            <person name="Balint B."/>
            <person name="Henrissat B."/>
            <person name="Andreopoulos B."/>
            <person name="Martin F.M."/>
            <person name="Harder C.B."/>
            <person name="Rigling D."/>
            <person name="Ford K.L."/>
            <person name="Foster G.D."/>
            <person name="Pangilinan J."/>
            <person name="Papanicolaou A."/>
            <person name="Barry K."/>
            <person name="LaButti K."/>
            <person name="Viragh M."/>
            <person name="Koriabine M."/>
            <person name="Yan M."/>
            <person name="Riley R."/>
            <person name="Champramary S."/>
            <person name="Plett K.L."/>
            <person name="Tsai I.J."/>
            <person name="Slot J."/>
            <person name="Sipos G."/>
            <person name="Plett J."/>
            <person name="Nagy L.G."/>
            <person name="Grigoriev I.V."/>
        </authorList>
    </citation>
    <scope>NUCLEOTIDE SEQUENCE</scope>
    <source>
        <strain evidence="10">CCBAS 213</strain>
    </source>
</reference>
<evidence type="ECO:0000259" key="9">
    <source>
        <dbReference type="PROSITE" id="PS51083"/>
    </source>
</evidence>
<accession>A0AA39TPF5</accession>
<organism evidence="10 11">
    <name type="scientific">Armillaria tabescens</name>
    <name type="common">Ringless honey mushroom</name>
    <name type="synonym">Agaricus tabescens</name>
    <dbReference type="NCBI Taxonomy" id="1929756"/>
    <lineage>
        <taxon>Eukaryota</taxon>
        <taxon>Fungi</taxon>
        <taxon>Dikarya</taxon>
        <taxon>Basidiomycota</taxon>
        <taxon>Agaricomycotina</taxon>
        <taxon>Agaricomycetes</taxon>
        <taxon>Agaricomycetidae</taxon>
        <taxon>Agaricales</taxon>
        <taxon>Marasmiineae</taxon>
        <taxon>Physalacriaceae</taxon>
        <taxon>Desarmillaria</taxon>
    </lineage>
</organism>
<evidence type="ECO:0000313" key="10">
    <source>
        <dbReference type="EMBL" id="KAK0461878.1"/>
    </source>
</evidence>
<dbReference type="Pfam" id="PF25790">
    <property type="entry name" value="BCD1"/>
    <property type="match status" value="2"/>
</dbReference>
<evidence type="ECO:0000256" key="3">
    <source>
        <dbReference type="ARBA" id="ARBA00022771"/>
    </source>
</evidence>
<feature type="compositionally biased region" description="Acidic residues" evidence="8">
    <location>
        <begin position="277"/>
        <end position="290"/>
    </location>
</feature>
<dbReference type="InterPro" id="IPR051639">
    <property type="entry name" value="BCD1"/>
</dbReference>
<dbReference type="GO" id="GO:0000492">
    <property type="term" value="P:box C/D snoRNP assembly"/>
    <property type="evidence" value="ECO:0007669"/>
    <property type="project" value="TreeGrafter"/>
</dbReference>
<dbReference type="RefSeq" id="XP_060333616.1">
    <property type="nucleotide sequence ID" value="XM_060472468.1"/>
</dbReference>
<protein>
    <recommendedName>
        <fullName evidence="9">HIT-type domain-containing protein</fullName>
    </recommendedName>
</protein>
<keyword evidence="3 7" id="KW-0863">Zinc-finger</keyword>
<feature type="domain" description="HIT-type" evidence="9">
    <location>
        <begin position="13"/>
        <end position="47"/>
    </location>
</feature>
<keyword evidence="1" id="KW-0597">Phosphoprotein</keyword>
<dbReference type="SUPFAM" id="SSF144232">
    <property type="entry name" value="HIT/MYND zinc finger-like"/>
    <property type="match status" value="1"/>
</dbReference>
<dbReference type="InterPro" id="IPR007529">
    <property type="entry name" value="Znf_HIT"/>
</dbReference>
<keyword evidence="2" id="KW-0479">Metal-binding</keyword>
<dbReference type="EMBL" id="JAUEPS010000010">
    <property type="protein sequence ID" value="KAK0461878.1"/>
    <property type="molecule type" value="Genomic_DNA"/>
</dbReference>
<keyword evidence="11" id="KW-1185">Reference proteome</keyword>
<evidence type="ECO:0000313" key="11">
    <source>
        <dbReference type="Proteomes" id="UP001175211"/>
    </source>
</evidence>
<dbReference type="Gene3D" id="3.30.60.190">
    <property type="match status" value="1"/>
</dbReference>